<reference evidence="3" key="1">
    <citation type="journal article" date="2012" name="Proc. Natl. Acad. Sci. U.S.A.">
        <title>Genome sequence of the button mushroom Agaricus bisporus reveals mechanisms governing adaptation to a humic-rich ecological niche.</title>
        <authorList>
            <person name="Morin E."/>
            <person name="Kohler A."/>
            <person name="Baker A.R."/>
            <person name="Foulongne-Oriol M."/>
            <person name="Lombard V."/>
            <person name="Nagy L.G."/>
            <person name="Ohm R.A."/>
            <person name="Patyshakuliyeva A."/>
            <person name="Brun A."/>
            <person name="Aerts A.L."/>
            <person name="Bailey A.M."/>
            <person name="Billette C."/>
            <person name="Coutinho P.M."/>
            <person name="Deakin G."/>
            <person name="Doddapaneni H."/>
            <person name="Floudas D."/>
            <person name="Grimwood J."/>
            <person name="Hilden K."/>
            <person name="Kuees U."/>
            <person name="LaButti K.M."/>
            <person name="Lapidus A."/>
            <person name="Lindquist E.A."/>
            <person name="Lucas S.M."/>
            <person name="Murat C."/>
            <person name="Riley R.W."/>
            <person name="Salamov A.A."/>
            <person name="Schmutz J."/>
            <person name="Subramanian V."/>
            <person name="Woesten H.A.B."/>
            <person name="Xu J."/>
            <person name="Eastwood D.C."/>
            <person name="Foster G.D."/>
            <person name="Sonnenberg A.S."/>
            <person name="Cullen D."/>
            <person name="de Vries R.P."/>
            <person name="Lundell T."/>
            <person name="Hibbett D.S."/>
            <person name="Henrissat B."/>
            <person name="Burton K.S."/>
            <person name="Kerrigan R.W."/>
            <person name="Challen M.P."/>
            <person name="Grigoriev I.V."/>
            <person name="Martin F."/>
        </authorList>
    </citation>
    <scope>NUCLEOTIDE SEQUENCE [LARGE SCALE GENOMIC DNA]</scope>
    <source>
        <strain evidence="3">JB137-S8 / ATCC MYA-4627 / FGSC 10392</strain>
    </source>
</reference>
<dbReference type="AlphaFoldDB" id="K5XGA4"/>
<dbReference type="EMBL" id="JH972744">
    <property type="protein sequence ID" value="EKM73430.1"/>
    <property type="molecule type" value="Genomic_DNA"/>
</dbReference>
<keyword evidence="3" id="KW-1185">Reference proteome</keyword>
<accession>K5XGA4</accession>
<name>K5XGA4_AGABU</name>
<protein>
    <submittedName>
        <fullName evidence="2">Uncharacterized protein</fullName>
    </submittedName>
</protein>
<dbReference type="HOGENOM" id="CLU_3086659_0_0_1"/>
<evidence type="ECO:0000256" key="1">
    <source>
        <dbReference type="SAM" id="MobiDB-lite"/>
    </source>
</evidence>
<evidence type="ECO:0000313" key="3">
    <source>
        <dbReference type="Proteomes" id="UP000008493"/>
    </source>
</evidence>
<proteinExistence type="predicted"/>
<evidence type="ECO:0000313" key="2">
    <source>
        <dbReference type="EMBL" id="EKM73430.1"/>
    </source>
</evidence>
<dbReference type="InParanoid" id="K5XGA4"/>
<dbReference type="GeneID" id="18828369"/>
<gene>
    <name evidence="2" type="ORF">AGABI1DRAFT_134790</name>
</gene>
<dbReference type="Proteomes" id="UP000008493">
    <property type="component" value="Unassembled WGS sequence"/>
</dbReference>
<sequence>MFTNAEAPASRHVTGLLGEFAHRITPLQGRQSRHSDIHHQRYPRASPKGTNV</sequence>
<organism evidence="2 3">
    <name type="scientific">Agaricus bisporus var. burnettii (strain JB137-S8 / ATCC MYA-4627 / FGSC 10392)</name>
    <name type="common">White button mushroom</name>
    <dbReference type="NCBI Taxonomy" id="597362"/>
    <lineage>
        <taxon>Eukaryota</taxon>
        <taxon>Fungi</taxon>
        <taxon>Dikarya</taxon>
        <taxon>Basidiomycota</taxon>
        <taxon>Agaricomycotina</taxon>
        <taxon>Agaricomycetes</taxon>
        <taxon>Agaricomycetidae</taxon>
        <taxon>Agaricales</taxon>
        <taxon>Agaricineae</taxon>
        <taxon>Agaricaceae</taxon>
        <taxon>Agaricus</taxon>
    </lineage>
</organism>
<feature type="region of interest" description="Disordered" evidence="1">
    <location>
        <begin position="27"/>
        <end position="52"/>
    </location>
</feature>
<dbReference type="KEGG" id="abp:AGABI1DRAFT134790"/>
<dbReference type="RefSeq" id="XP_007335931.1">
    <property type="nucleotide sequence ID" value="XM_007335869.1"/>
</dbReference>